<dbReference type="EMBL" id="VWSE01000006">
    <property type="protein sequence ID" value="KAB0288187.1"/>
    <property type="molecule type" value="Genomic_DNA"/>
</dbReference>
<dbReference type="RefSeq" id="WP_150869976.1">
    <property type="nucleotide sequence ID" value="NZ_VWSE01000006.1"/>
</dbReference>
<dbReference type="Proteomes" id="UP000326789">
    <property type="component" value="Unassembled WGS sequence"/>
</dbReference>
<evidence type="ECO:0000313" key="1">
    <source>
        <dbReference type="EMBL" id="KAB0288187.1"/>
    </source>
</evidence>
<sequence length="143" mass="15584">MKNSLSLSAILLTVFSLSGCVGVVHTYEGSKKPLSEVAVLKGENLEFAGRNYRVLFSSYTDLSDDEKDFKNVGDAFIGYPKEIHMLPGDYVVLTHCIVGDEYAFPAVKASVKAGETYEVKCGPIPDKLNTVGAMIQVVEQETK</sequence>
<dbReference type="PROSITE" id="PS51257">
    <property type="entry name" value="PROKAR_LIPOPROTEIN"/>
    <property type="match status" value="1"/>
</dbReference>
<organism evidence="1 2">
    <name type="scientific">Vibrio fortis</name>
    <dbReference type="NCBI Taxonomy" id="212667"/>
    <lineage>
        <taxon>Bacteria</taxon>
        <taxon>Pseudomonadati</taxon>
        <taxon>Pseudomonadota</taxon>
        <taxon>Gammaproteobacteria</taxon>
        <taxon>Vibrionales</taxon>
        <taxon>Vibrionaceae</taxon>
        <taxon>Vibrio</taxon>
    </lineage>
</organism>
<dbReference type="AlphaFoldDB" id="A0A5N3R138"/>
<evidence type="ECO:0000313" key="2">
    <source>
        <dbReference type="Proteomes" id="UP000326789"/>
    </source>
</evidence>
<evidence type="ECO:0008006" key="3">
    <source>
        <dbReference type="Google" id="ProtNLM"/>
    </source>
</evidence>
<reference evidence="1 2" key="1">
    <citation type="submission" date="2019-09" db="EMBL/GenBank/DDBJ databases">
        <title>Whole genome sequence of Vibrio fortis.</title>
        <authorList>
            <person name="Das S.K."/>
        </authorList>
    </citation>
    <scope>NUCLEOTIDE SEQUENCE [LARGE SCALE GENOMIC DNA]</scope>
    <source>
        <strain evidence="1 2">AN60</strain>
    </source>
</reference>
<name>A0A5N3R138_9VIBR</name>
<accession>A0A5N3R138</accession>
<proteinExistence type="predicted"/>
<gene>
    <name evidence="1" type="ORF">F2P58_12035</name>
</gene>
<protein>
    <recommendedName>
        <fullName evidence="3">Lipoprotein</fullName>
    </recommendedName>
</protein>
<comment type="caution">
    <text evidence="1">The sequence shown here is derived from an EMBL/GenBank/DDBJ whole genome shotgun (WGS) entry which is preliminary data.</text>
</comment>